<dbReference type="Gene3D" id="3.40.50.2300">
    <property type="match status" value="2"/>
</dbReference>
<dbReference type="Pfam" id="PF00003">
    <property type="entry name" value="7tm_3"/>
    <property type="match status" value="1"/>
</dbReference>
<dbReference type="PROSITE" id="PS50259">
    <property type="entry name" value="G_PROTEIN_RECEP_F3_4"/>
    <property type="match status" value="1"/>
</dbReference>
<keyword evidence="4" id="KW-0297">G-protein coupled receptor</keyword>
<comment type="caution">
    <text evidence="12">The sequence shown here is derived from an EMBL/GenBank/DDBJ whole genome shotgun (WGS) entry which is preliminary data.</text>
</comment>
<proteinExistence type="predicted"/>
<protein>
    <submittedName>
        <fullName evidence="12">Gamma-aminobutyric acid (GABA) B receptor</fullName>
    </submittedName>
</protein>
<evidence type="ECO:0000259" key="11">
    <source>
        <dbReference type="PROSITE" id="PS50259"/>
    </source>
</evidence>
<feature type="transmembrane region" description="Helical" evidence="10">
    <location>
        <begin position="670"/>
        <end position="688"/>
    </location>
</feature>
<dbReference type="OrthoDB" id="2013289at2759"/>
<evidence type="ECO:0000256" key="8">
    <source>
        <dbReference type="ARBA" id="ARBA00023224"/>
    </source>
</evidence>
<dbReference type="PANTHER" id="PTHR10519:SF20">
    <property type="entry name" value="G-PROTEIN COUPLED RECEPTOR 156-RELATED"/>
    <property type="match status" value="1"/>
</dbReference>
<feature type="transmembrane region" description="Helical" evidence="10">
    <location>
        <begin position="616"/>
        <end position="637"/>
    </location>
</feature>
<dbReference type="CDD" id="cd15047">
    <property type="entry name" value="7tmC_GABA-B-like"/>
    <property type="match status" value="1"/>
</dbReference>
<comment type="subcellular location">
    <subcellularLocation>
        <location evidence="1">Membrane</location>
        <topology evidence="1">Multi-pass membrane protein</topology>
    </subcellularLocation>
</comment>
<accession>A0A9N8DND6</accession>
<feature type="transmembrane region" description="Helical" evidence="10">
    <location>
        <begin position="709"/>
        <end position="730"/>
    </location>
</feature>
<evidence type="ECO:0000256" key="4">
    <source>
        <dbReference type="ARBA" id="ARBA00023040"/>
    </source>
</evidence>
<dbReference type="Pfam" id="PF01094">
    <property type="entry name" value="ANF_receptor"/>
    <property type="match status" value="1"/>
</dbReference>
<feature type="transmembrane region" description="Helical" evidence="10">
    <location>
        <begin position="736"/>
        <end position="758"/>
    </location>
</feature>
<feature type="domain" description="G-protein coupled receptors family 3 profile" evidence="11">
    <location>
        <begin position="570"/>
        <end position="762"/>
    </location>
</feature>
<evidence type="ECO:0000256" key="5">
    <source>
        <dbReference type="ARBA" id="ARBA00023136"/>
    </source>
</evidence>
<dbReference type="GO" id="GO:0007214">
    <property type="term" value="P:gamma-aminobutyric acid signaling pathway"/>
    <property type="evidence" value="ECO:0007669"/>
    <property type="project" value="TreeGrafter"/>
</dbReference>
<dbReference type="PRINTS" id="PR01176">
    <property type="entry name" value="GABABRECEPTR"/>
</dbReference>
<evidence type="ECO:0000313" key="13">
    <source>
        <dbReference type="Proteomes" id="UP001153069"/>
    </source>
</evidence>
<reference evidence="12" key="1">
    <citation type="submission" date="2020-06" db="EMBL/GenBank/DDBJ databases">
        <authorList>
            <consortium name="Plant Systems Biology data submission"/>
        </authorList>
    </citation>
    <scope>NUCLEOTIDE SEQUENCE</scope>
    <source>
        <strain evidence="12">D6</strain>
    </source>
</reference>
<evidence type="ECO:0000256" key="2">
    <source>
        <dbReference type="ARBA" id="ARBA00022692"/>
    </source>
</evidence>
<dbReference type="GO" id="GO:0004965">
    <property type="term" value="F:G protein-coupled GABA receptor activity"/>
    <property type="evidence" value="ECO:0007669"/>
    <property type="project" value="InterPro"/>
</dbReference>
<evidence type="ECO:0000256" key="6">
    <source>
        <dbReference type="ARBA" id="ARBA00023170"/>
    </source>
</evidence>
<dbReference type="GO" id="GO:0038039">
    <property type="term" value="C:G protein-coupled receptor heterodimeric complex"/>
    <property type="evidence" value="ECO:0007669"/>
    <property type="project" value="TreeGrafter"/>
</dbReference>
<dbReference type="InterPro" id="IPR028082">
    <property type="entry name" value="Peripla_BP_I"/>
</dbReference>
<dbReference type="InterPro" id="IPR017978">
    <property type="entry name" value="GPCR_3_C"/>
</dbReference>
<dbReference type="InterPro" id="IPR002455">
    <property type="entry name" value="GPCR3_GABA-B"/>
</dbReference>
<feature type="region of interest" description="Disordered" evidence="9">
    <location>
        <begin position="818"/>
        <end position="846"/>
    </location>
</feature>
<organism evidence="12 13">
    <name type="scientific">Seminavis robusta</name>
    <dbReference type="NCBI Taxonomy" id="568900"/>
    <lineage>
        <taxon>Eukaryota</taxon>
        <taxon>Sar</taxon>
        <taxon>Stramenopiles</taxon>
        <taxon>Ochrophyta</taxon>
        <taxon>Bacillariophyta</taxon>
        <taxon>Bacillariophyceae</taxon>
        <taxon>Bacillariophycidae</taxon>
        <taxon>Naviculales</taxon>
        <taxon>Naviculaceae</taxon>
        <taxon>Seminavis</taxon>
    </lineage>
</organism>
<evidence type="ECO:0000313" key="12">
    <source>
        <dbReference type="EMBL" id="CAB9506192.1"/>
    </source>
</evidence>
<gene>
    <name evidence="12" type="ORF">SEMRO_257_G100950.1</name>
</gene>
<feature type="transmembrane region" description="Helical" evidence="10">
    <location>
        <begin position="576"/>
        <end position="595"/>
    </location>
</feature>
<dbReference type="InterPro" id="IPR001828">
    <property type="entry name" value="ANF_lig-bd_rcpt"/>
</dbReference>
<feature type="compositionally biased region" description="Low complexity" evidence="9">
    <location>
        <begin position="818"/>
        <end position="827"/>
    </location>
</feature>
<dbReference type="SUPFAM" id="SSF53822">
    <property type="entry name" value="Periplasmic binding protein-like I"/>
    <property type="match status" value="1"/>
</dbReference>
<evidence type="ECO:0000256" key="1">
    <source>
        <dbReference type="ARBA" id="ARBA00004141"/>
    </source>
</evidence>
<keyword evidence="8" id="KW-0807">Transducer</keyword>
<dbReference type="Proteomes" id="UP001153069">
    <property type="component" value="Unassembled WGS sequence"/>
</dbReference>
<keyword evidence="5 10" id="KW-0472">Membrane</keyword>
<keyword evidence="7" id="KW-0325">Glycoprotein</keyword>
<dbReference type="EMBL" id="CAICTM010000256">
    <property type="protein sequence ID" value="CAB9506192.1"/>
    <property type="molecule type" value="Genomic_DNA"/>
</dbReference>
<keyword evidence="13" id="KW-1185">Reference proteome</keyword>
<evidence type="ECO:0000256" key="9">
    <source>
        <dbReference type="SAM" id="MobiDB-lite"/>
    </source>
</evidence>
<keyword evidence="6 12" id="KW-0675">Receptor</keyword>
<keyword evidence="3 10" id="KW-1133">Transmembrane helix</keyword>
<feature type="transmembrane region" description="Helical" evidence="10">
    <location>
        <begin position="498"/>
        <end position="523"/>
    </location>
</feature>
<keyword evidence="2 10" id="KW-0812">Transmembrane</keyword>
<name>A0A9N8DND6_9STRA</name>
<dbReference type="PANTHER" id="PTHR10519">
    <property type="entry name" value="GABA-B RECEPTOR"/>
    <property type="match status" value="1"/>
</dbReference>
<evidence type="ECO:0000256" key="10">
    <source>
        <dbReference type="SAM" id="Phobius"/>
    </source>
</evidence>
<feature type="transmembrane region" description="Helical" evidence="10">
    <location>
        <begin position="535"/>
        <end position="556"/>
    </location>
</feature>
<evidence type="ECO:0000256" key="3">
    <source>
        <dbReference type="ARBA" id="ARBA00022989"/>
    </source>
</evidence>
<sequence>MDMNTTNGHEDGAPTYIKTLVDQDGQVVRRQGHLLSLMGFTQQQRSSRDERYIDTKFMDITVSAFLAWKDLEERRGHILPHLPSLLQGCNFHWTLEIRDPQFSRAQAVRQALAATLLHRRYHQDQQHPFAVVGPLFSSVTETANALLAGGMGVAQISGEANSAALNGAPLFSRTVPNSHVQAQAMTAYLKRQNITRVANLYYVDDTFGIEFNADLQEMAKQHDIKVLRFAMQRHKTLETLRKLKASDVRYVVAVLEDTDYKDVARIAYRQDVMGHPDYAWFLLGFSDMAHRQFAVPTNDPDLAKALHGVGVVHLHLDQHTAFNVALHQFANSKPLQQSMISRIKTGNTNDESSSHAQAMFQNYTFGTTNLLQQFQYYTYDAVIALGLAACQTPGNFTGQQLHESLLQLEFQGVSGLVSFDPTTGTRSSNSTMIHVTNILLSEKRSTAAQFQYESHLVATITGDQVTQQSSLFVYSSNSTIAPQVFPTMTNHNYNLIPLGLQILGLVLGAIVILLSTVFFAWTVRNRNKFVVTCSQPIFLLQLCSGTIVMALAIVPLSFQGEESSPRLNMACMSVPWLFFLGFATAIAAILSKTWRLEQIMNGATTFRRVTVEPLDVAKPFAILIIWNATMLTAWTILAPIEYERISVNNYDMFGRNIESYGACRSTHQELSWLFSALIMAADVLIVLFTCHKCYKVRHKSTYYVDTSSLGWSAASLLETAIVFGPFLIAARDNPSADFMATSSVIVITCLSFLLPIFLPKVYRQNAQYGDAQQDERNKKDLAHWLATMQEEGGGCDLESVSSRRGRMTIVRLDSGADGVSSGASLGSESYRSQKSQRHQKKVVMGPTFMREWTPQAA</sequence>
<dbReference type="AlphaFoldDB" id="A0A9N8DND6"/>
<evidence type="ECO:0000256" key="7">
    <source>
        <dbReference type="ARBA" id="ARBA00023180"/>
    </source>
</evidence>